<reference evidence="2" key="1">
    <citation type="journal article" date="2020" name="Plant J.">
        <title>Transposons played a major role in the diversification between the closely related almond and peach genomes: results from the almond genome sequence.</title>
        <authorList>
            <person name="Alioto T."/>
            <person name="Alexiou K.G."/>
            <person name="Bardil A."/>
            <person name="Barteri F."/>
            <person name="Castanera R."/>
            <person name="Cruz F."/>
            <person name="Dhingra A."/>
            <person name="Duval H."/>
            <person name="Fernandez I Marti A."/>
            <person name="Frias L."/>
            <person name="Galan B."/>
            <person name="Garcia J.L."/>
            <person name="Howad W."/>
            <person name="Gomez-Garrido J."/>
            <person name="Gut M."/>
            <person name="Julca I."/>
            <person name="Morata J."/>
            <person name="Puigdomenech P."/>
            <person name="Ribeca P."/>
            <person name="Rubio Cabetas M.J."/>
            <person name="Vlasova A."/>
            <person name="Wirthensohn M."/>
            <person name="Garcia-Mas J."/>
            <person name="Gabaldon T."/>
            <person name="Casacuberta J.M."/>
            <person name="Arus P."/>
        </authorList>
    </citation>
    <scope>NUCLEOTIDE SEQUENCE [LARGE SCALE GENOMIC DNA]</scope>
    <source>
        <strain evidence="2">cv. Texas</strain>
    </source>
</reference>
<organism evidence="1 2">
    <name type="scientific">Prunus dulcis</name>
    <name type="common">Almond</name>
    <name type="synonym">Amygdalus dulcis</name>
    <dbReference type="NCBI Taxonomy" id="3755"/>
    <lineage>
        <taxon>Eukaryota</taxon>
        <taxon>Viridiplantae</taxon>
        <taxon>Streptophyta</taxon>
        <taxon>Embryophyta</taxon>
        <taxon>Tracheophyta</taxon>
        <taxon>Spermatophyta</taxon>
        <taxon>Magnoliopsida</taxon>
        <taxon>eudicotyledons</taxon>
        <taxon>Gunneridae</taxon>
        <taxon>Pentapetalae</taxon>
        <taxon>rosids</taxon>
        <taxon>fabids</taxon>
        <taxon>Rosales</taxon>
        <taxon>Rosaceae</taxon>
        <taxon>Amygdaloideae</taxon>
        <taxon>Amygdaleae</taxon>
        <taxon>Prunus</taxon>
    </lineage>
</organism>
<dbReference type="Proteomes" id="UP000327085">
    <property type="component" value="Chromosome 5"/>
</dbReference>
<dbReference type="EMBL" id="CABIKO010000243">
    <property type="protein sequence ID" value="VVA32299.1"/>
    <property type="molecule type" value="Genomic_DNA"/>
</dbReference>
<accession>A0A5E4FXU9</accession>
<protein>
    <submittedName>
        <fullName evidence="1">Uncharacterized protein</fullName>
    </submittedName>
</protein>
<evidence type="ECO:0000313" key="2">
    <source>
        <dbReference type="Proteomes" id="UP000327085"/>
    </source>
</evidence>
<sequence length="154" mass="17130">MRAELTTELNTARYTNKSSPGALGIGIPFEVYNLLNLSNLQVSKQVIHKFLDIFCEHGMWVILVAFRIWAALTDFLIDLQVLTFLVVLPVWRIGGLLLQGIPYGLSIGIGSSGTSCEAPFFVNLIVMAVRLTFLKAEPLMNISLWTRPARMPGH</sequence>
<name>A0A5E4FXU9_PRUDU</name>
<gene>
    <name evidence="1" type="ORF">ALMOND_2B024221</name>
</gene>
<proteinExistence type="predicted"/>
<dbReference type="AlphaFoldDB" id="A0A5E4FXU9"/>
<dbReference type="InParanoid" id="A0A5E4FXU9"/>
<dbReference type="Gramene" id="VVA32299">
    <property type="protein sequence ID" value="VVA32299"/>
    <property type="gene ID" value="Prudul26B024221"/>
</dbReference>
<evidence type="ECO:0000313" key="1">
    <source>
        <dbReference type="EMBL" id="VVA32299.1"/>
    </source>
</evidence>